<dbReference type="RefSeq" id="WP_369610449.1">
    <property type="nucleotide sequence ID" value="NZ_AP031322.1"/>
</dbReference>
<dbReference type="EMBL" id="AP031322">
    <property type="protein sequence ID" value="BFH72205.1"/>
    <property type="molecule type" value="Genomic_DNA"/>
</dbReference>
<dbReference type="Pfam" id="PF13489">
    <property type="entry name" value="Methyltransf_23"/>
    <property type="match status" value="1"/>
</dbReference>
<dbReference type="GeneID" id="92353082"/>
<gene>
    <name evidence="1" type="ORF">SJAV_01490</name>
</gene>
<sequence length="241" mass="27959">MERDPIKDFYKTHYAKIMLTNHMRHRISLTLDSIKKFSSSFDNILEIGCGTGENLAFYKDQFKFKNAYCIEISEEAYNSIKEKGIMPFIKDVNKDDIPLDNNIIDVVIFQEVIEHLYNSDLVMKEIYRVLRKNGILILSTPNLSSWINRLVLLFGYQPFSHDVSFIAGFGRIKFKEQTNGHIKSFTLKAMKEYLTYFGYNILEVKGVEADGAGNKLIETLDKFFSHFPSLAPHMFIVARKQ</sequence>
<dbReference type="CDD" id="cd02440">
    <property type="entry name" value="AdoMet_MTases"/>
    <property type="match status" value="1"/>
</dbReference>
<dbReference type="InterPro" id="IPR029063">
    <property type="entry name" value="SAM-dependent_MTases_sf"/>
</dbReference>
<keyword evidence="1" id="KW-0808">Transferase</keyword>
<dbReference type="AlphaFoldDB" id="A0AAT9GN33"/>
<accession>A0AAT9GN33</accession>
<dbReference type="GO" id="GO:0008168">
    <property type="term" value="F:methyltransferase activity"/>
    <property type="evidence" value="ECO:0007669"/>
    <property type="project" value="UniProtKB-KW"/>
</dbReference>
<keyword evidence="1" id="KW-0489">Methyltransferase</keyword>
<proteinExistence type="predicted"/>
<protein>
    <submittedName>
        <fullName evidence="1">Class I SAM-dependent methyltransferase</fullName>
    </submittedName>
</protein>
<dbReference type="Gene3D" id="3.40.50.150">
    <property type="entry name" value="Vaccinia Virus protein VP39"/>
    <property type="match status" value="1"/>
</dbReference>
<dbReference type="SUPFAM" id="SSF53335">
    <property type="entry name" value="S-adenosyl-L-methionine-dependent methyltransferases"/>
    <property type="match status" value="1"/>
</dbReference>
<organism evidence="1">
    <name type="scientific">Sulfurisphaera javensis</name>
    <dbReference type="NCBI Taxonomy" id="2049879"/>
    <lineage>
        <taxon>Archaea</taxon>
        <taxon>Thermoproteota</taxon>
        <taxon>Thermoprotei</taxon>
        <taxon>Sulfolobales</taxon>
        <taxon>Sulfolobaceae</taxon>
        <taxon>Sulfurisphaera</taxon>
    </lineage>
</organism>
<reference evidence="1" key="1">
    <citation type="submission" date="2024-03" db="EMBL/GenBank/DDBJ databases">
        <title>Complete genome sequence of Sulfurisphaera javensis strain KD-1.</title>
        <authorList>
            <person name="Sakai H."/>
            <person name="Nur N."/>
            <person name="Suwanto A."/>
            <person name="Kurosawa N."/>
        </authorList>
    </citation>
    <scope>NUCLEOTIDE SEQUENCE</scope>
    <source>
        <strain evidence="1">KD-1</strain>
    </source>
</reference>
<name>A0AAT9GN33_9CREN</name>
<evidence type="ECO:0000313" key="1">
    <source>
        <dbReference type="EMBL" id="BFH72205.1"/>
    </source>
</evidence>
<dbReference type="PANTHER" id="PTHR43861">
    <property type="entry name" value="TRANS-ACONITATE 2-METHYLTRANSFERASE-RELATED"/>
    <property type="match status" value="1"/>
</dbReference>
<dbReference type="GO" id="GO:0032259">
    <property type="term" value="P:methylation"/>
    <property type="evidence" value="ECO:0007669"/>
    <property type="project" value="UniProtKB-KW"/>
</dbReference>
<dbReference type="KEGG" id="sjv:SJAV_01490"/>